<evidence type="ECO:0000256" key="9">
    <source>
        <dbReference type="ARBA" id="ARBA00023319"/>
    </source>
</evidence>
<comment type="subcellular location">
    <subcellularLocation>
        <location evidence="1">Cell membrane</location>
    </subcellularLocation>
</comment>
<dbReference type="Pfam" id="PF13895">
    <property type="entry name" value="Ig_2"/>
    <property type="match status" value="1"/>
</dbReference>
<dbReference type="SUPFAM" id="SSF48726">
    <property type="entry name" value="Immunoglobulin"/>
    <property type="match status" value="3"/>
</dbReference>
<evidence type="ECO:0000256" key="1">
    <source>
        <dbReference type="ARBA" id="ARBA00004236"/>
    </source>
</evidence>
<dbReference type="Proteomes" id="UP001274896">
    <property type="component" value="Unassembled WGS sequence"/>
</dbReference>
<comment type="caution">
    <text evidence="11">The sequence shown here is derived from an EMBL/GenBank/DDBJ whole genome shotgun (WGS) entry which is preliminary data.</text>
</comment>
<evidence type="ECO:0000313" key="11">
    <source>
        <dbReference type="EMBL" id="KAK3525707.1"/>
    </source>
</evidence>
<keyword evidence="4" id="KW-0732">Signal</keyword>
<dbReference type="GO" id="GO:0005886">
    <property type="term" value="C:plasma membrane"/>
    <property type="evidence" value="ECO:0007669"/>
    <property type="project" value="UniProtKB-SubCell"/>
</dbReference>
<reference evidence="11" key="1">
    <citation type="submission" date="2023-06" db="EMBL/GenBank/DDBJ databases">
        <title>Male Hemibagrus guttatus genome.</title>
        <authorList>
            <person name="Bian C."/>
        </authorList>
    </citation>
    <scope>NUCLEOTIDE SEQUENCE</scope>
    <source>
        <strain evidence="11">Male_cb2023</strain>
        <tissue evidence="11">Muscle</tissue>
    </source>
</reference>
<dbReference type="SMART" id="SM00409">
    <property type="entry name" value="IG"/>
    <property type="match status" value="2"/>
</dbReference>
<dbReference type="InterPro" id="IPR007110">
    <property type="entry name" value="Ig-like_dom"/>
</dbReference>
<dbReference type="CDD" id="cd05722">
    <property type="entry name" value="IgI_1_Neogenin_like"/>
    <property type="match status" value="1"/>
</dbReference>
<evidence type="ECO:0000256" key="7">
    <source>
        <dbReference type="ARBA" id="ARBA00023157"/>
    </source>
</evidence>
<organism evidence="11 12">
    <name type="scientific">Hemibagrus guttatus</name>
    <dbReference type="NCBI Taxonomy" id="175788"/>
    <lineage>
        <taxon>Eukaryota</taxon>
        <taxon>Metazoa</taxon>
        <taxon>Chordata</taxon>
        <taxon>Craniata</taxon>
        <taxon>Vertebrata</taxon>
        <taxon>Euteleostomi</taxon>
        <taxon>Actinopterygii</taxon>
        <taxon>Neopterygii</taxon>
        <taxon>Teleostei</taxon>
        <taxon>Ostariophysi</taxon>
        <taxon>Siluriformes</taxon>
        <taxon>Bagridae</taxon>
        <taxon>Hemibagrus</taxon>
    </lineage>
</organism>
<dbReference type="PRINTS" id="PR01832">
    <property type="entry name" value="VEGFRECEPTOR"/>
</dbReference>
<keyword evidence="5" id="KW-0677">Repeat</keyword>
<keyword evidence="12" id="KW-1185">Reference proteome</keyword>
<dbReference type="PROSITE" id="PS50835">
    <property type="entry name" value="IG_LIKE"/>
    <property type="match status" value="2"/>
</dbReference>
<evidence type="ECO:0000256" key="3">
    <source>
        <dbReference type="ARBA" id="ARBA00022475"/>
    </source>
</evidence>
<dbReference type="Gene3D" id="2.60.40.10">
    <property type="entry name" value="Immunoglobulins"/>
    <property type="match status" value="3"/>
</dbReference>
<dbReference type="InterPro" id="IPR013783">
    <property type="entry name" value="Ig-like_fold"/>
</dbReference>
<dbReference type="FunFam" id="2.60.40.10:FF:000189">
    <property type="entry name" value="Neogenin isoform 3"/>
    <property type="match status" value="1"/>
</dbReference>
<dbReference type="FunFam" id="2.60.40.10:FF:000273">
    <property type="entry name" value="contactin-3 isoform X1"/>
    <property type="match status" value="1"/>
</dbReference>
<evidence type="ECO:0000259" key="10">
    <source>
        <dbReference type="PROSITE" id="PS50835"/>
    </source>
</evidence>
<evidence type="ECO:0000256" key="8">
    <source>
        <dbReference type="ARBA" id="ARBA00023180"/>
    </source>
</evidence>
<evidence type="ECO:0000256" key="5">
    <source>
        <dbReference type="ARBA" id="ARBA00022737"/>
    </source>
</evidence>
<dbReference type="AlphaFoldDB" id="A0AAE0QML0"/>
<dbReference type="PANTHER" id="PTHR44170">
    <property type="entry name" value="PROTEIN SIDEKICK"/>
    <property type="match status" value="1"/>
</dbReference>
<sequence>MPLGSAVRPFTRLLFSVEPVDVSAVRGLPAVLNCSVVSEYPVRVEWKKDGTFLNLAADERRRLLPDGSLFISTVEHSVHNKPDEGTYQCVASIDNLGTIISRSARVTVPGLPYFSSQPESVSVHPGGNEVLICEVSADLAPFTHWQRNGQTVETDMRLIKLPNSALVISNASEADAGAYRCIIEGLGPAKTSQDAQLELLPVSAVDERMEVLMGPSAVSKPVGGTVLLPCVVKGVPLPVIRWTWNSKVIDESLPLADVAFYCLMWTSSV</sequence>
<dbReference type="GO" id="GO:0098609">
    <property type="term" value="P:cell-cell adhesion"/>
    <property type="evidence" value="ECO:0007669"/>
    <property type="project" value="TreeGrafter"/>
</dbReference>
<comment type="similarity">
    <text evidence="2">Belongs to the immunoglobulin superfamily. DCC family.</text>
</comment>
<keyword evidence="8" id="KW-0325">Glycoprotein</keyword>
<gene>
    <name evidence="11" type="ORF">QTP70_005881</name>
</gene>
<dbReference type="InterPro" id="IPR036179">
    <property type="entry name" value="Ig-like_dom_sf"/>
</dbReference>
<proteinExistence type="inferred from homology"/>
<feature type="domain" description="Ig-like" evidence="10">
    <location>
        <begin position="112"/>
        <end position="198"/>
    </location>
</feature>
<keyword evidence="9" id="KW-0393">Immunoglobulin domain</keyword>
<keyword evidence="3" id="KW-1003">Cell membrane</keyword>
<dbReference type="InterPro" id="IPR003598">
    <property type="entry name" value="Ig_sub2"/>
</dbReference>
<dbReference type="PANTHER" id="PTHR44170:SF14">
    <property type="entry name" value="NEOGENIN"/>
    <property type="match status" value="1"/>
</dbReference>
<evidence type="ECO:0000256" key="6">
    <source>
        <dbReference type="ARBA" id="ARBA00023136"/>
    </source>
</evidence>
<feature type="domain" description="Ig-like" evidence="10">
    <location>
        <begin position="9"/>
        <end position="107"/>
    </location>
</feature>
<name>A0AAE0QML0_9TELE</name>
<evidence type="ECO:0000256" key="2">
    <source>
        <dbReference type="ARBA" id="ARBA00009588"/>
    </source>
</evidence>
<dbReference type="SMART" id="SM00408">
    <property type="entry name" value="IGc2"/>
    <property type="match status" value="2"/>
</dbReference>
<protein>
    <recommendedName>
        <fullName evidence="10">Ig-like domain-containing protein</fullName>
    </recommendedName>
</protein>
<evidence type="ECO:0000313" key="12">
    <source>
        <dbReference type="Proteomes" id="UP001274896"/>
    </source>
</evidence>
<evidence type="ECO:0000256" key="4">
    <source>
        <dbReference type="ARBA" id="ARBA00022729"/>
    </source>
</evidence>
<dbReference type="EMBL" id="JAUCMX010000013">
    <property type="protein sequence ID" value="KAK3525707.1"/>
    <property type="molecule type" value="Genomic_DNA"/>
</dbReference>
<dbReference type="Pfam" id="PF13927">
    <property type="entry name" value="Ig_3"/>
    <property type="match status" value="1"/>
</dbReference>
<keyword evidence="6" id="KW-0472">Membrane</keyword>
<dbReference type="InterPro" id="IPR003599">
    <property type="entry name" value="Ig_sub"/>
</dbReference>
<accession>A0AAE0QML0</accession>
<keyword evidence="7" id="KW-1015">Disulfide bond</keyword>